<dbReference type="AlphaFoldDB" id="A0A7T7M9Y4"/>
<dbReference type="RefSeq" id="WP_200276336.1">
    <property type="nucleotide sequence ID" value="NZ_CP066802.1"/>
</dbReference>
<evidence type="ECO:0000313" key="2">
    <source>
        <dbReference type="EMBL" id="QQM67610.1"/>
    </source>
</evidence>
<organism evidence="2 3">
    <name type="scientific">Actinomyces weissii</name>
    <dbReference type="NCBI Taxonomy" id="675090"/>
    <lineage>
        <taxon>Bacteria</taxon>
        <taxon>Bacillati</taxon>
        <taxon>Actinomycetota</taxon>
        <taxon>Actinomycetes</taxon>
        <taxon>Actinomycetales</taxon>
        <taxon>Actinomycetaceae</taxon>
        <taxon>Actinomyces</taxon>
    </lineage>
</organism>
<dbReference type="Proteomes" id="UP000595895">
    <property type="component" value="Chromosome"/>
</dbReference>
<dbReference type="EMBL" id="CP066802">
    <property type="protein sequence ID" value="QQM67610.1"/>
    <property type="molecule type" value="Genomic_DNA"/>
</dbReference>
<keyword evidence="1" id="KW-1133">Transmembrane helix</keyword>
<evidence type="ECO:0000313" key="3">
    <source>
        <dbReference type="Proteomes" id="UP000595895"/>
    </source>
</evidence>
<evidence type="ECO:0000256" key="1">
    <source>
        <dbReference type="SAM" id="Phobius"/>
    </source>
</evidence>
<keyword evidence="3" id="KW-1185">Reference proteome</keyword>
<gene>
    <name evidence="2" type="ORF">JG540_01535</name>
</gene>
<keyword evidence="1" id="KW-0472">Membrane</keyword>
<evidence type="ECO:0008006" key="4">
    <source>
        <dbReference type="Google" id="ProtNLM"/>
    </source>
</evidence>
<feature type="transmembrane region" description="Helical" evidence="1">
    <location>
        <begin position="169"/>
        <end position="189"/>
    </location>
</feature>
<sequence length="194" mass="20449">MSDAAAAPAPSLADLESRLTKQREALARDLEMLGFRLAPESLKQQARQQVSSSLASMRSRAFGFLKPDFSQSPLQLLRSRLPQGDDDAQEACAIGGCCAVGQRVGQAWSQLSTQVKGMLGRQEPEPAAYGLYAEAAESTGAEAPAPACKDLPTRLRHLLDDASDGDPTALAITTGVVLCLAGVSTVALVKAVRR</sequence>
<protein>
    <recommendedName>
        <fullName evidence="4">DUF3618 domain-containing protein</fullName>
    </recommendedName>
</protein>
<dbReference type="KEGG" id="awe:JG540_01535"/>
<name>A0A7T7M9Y4_9ACTO</name>
<keyword evidence="1" id="KW-0812">Transmembrane</keyword>
<accession>A0A7T7M9Y4</accession>
<proteinExistence type="predicted"/>
<reference evidence="2 3" key="1">
    <citation type="submission" date="2020-12" db="EMBL/GenBank/DDBJ databases">
        <authorList>
            <person name="Zhou J."/>
        </authorList>
    </citation>
    <scope>NUCLEOTIDE SEQUENCE [LARGE SCALE GENOMIC DNA]</scope>
    <source>
        <strain evidence="2 3">CCUG 61299</strain>
    </source>
</reference>